<dbReference type="EMBL" id="OW240912">
    <property type="protein sequence ID" value="CAH2223624.1"/>
    <property type="molecule type" value="Genomic_DNA"/>
</dbReference>
<feature type="region of interest" description="Disordered" evidence="1">
    <location>
        <begin position="55"/>
        <end position="135"/>
    </location>
</feature>
<keyword evidence="3" id="KW-1185">Reference proteome</keyword>
<evidence type="ECO:0000256" key="1">
    <source>
        <dbReference type="SAM" id="MobiDB-lite"/>
    </source>
</evidence>
<feature type="compositionally biased region" description="Basic residues" evidence="1">
    <location>
        <begin position="91"/>
        <end position="102"/>
    </location>
</feature>
<dbReference type="AlphaFoldDB" id="A0AAD1R492"/>
<sequence length="176" mass="19611">MGPETPKMAEAPSSATRGWTLLQPDSAGPKAEATNTLGAIIDNFWAMLLDRARQAKATQEPDKGEQVRNREQPGRLPTSRQFSRTTPPTLKRQKLRKQRYPLRHRDADRRPAHRCRKTPSPKAPQPVLSYTEKPTWPPLSCPPCRPKLGNPLPSQRAAAWMITNVLDSPVNPVGIG</sequence>
<feature type="region of interest" description="Disordered" evidence="1">
    <location>
        <begin position="1"/>
        <end position="31"/>
    </location>
</feature>
<evidence type="ECO:0000313" key="2">
    <source>
        <dbReference type="EMBL" id="CAH2223624.1"/>
    </source>
</evidence>
<evidence type="ECO:0000313" key="3">
    <source>
        <dbReference type="Proteomes" id="UP001295444"/>
    </source>
</evidence>
<protein>
    <submittedName>
        <fullName evidence="2">Uncharacterized protein</fullName>
    </submittedName>
</protein>
<organism evidence="2 3">
    <name type="scientific">Pelobates cultripes</name>
    <name type="common">Western spadefoot toad</name>
    <dbReference type="NCBI Taxonomy" id="61616"/>
    <lineage>
        <taxon>Eukaryota</taxon>
        <taxon>Metazoa</taxon>
        <taxon>Chordata</taxon>
        <taxon>Craniata</taxon>
        <taxon>Vertebrata</taxon>
        <taxon>Euteleostomi</taxon>
        <taxon>Amphibia</taxon>
        <taxon>Batrachia</taxon>
        <taxon>Anura</taxon>
        <taxon>Pelobatoidea</taxon>
        <taxon>Pelobatidae</taxon>
        <taxon>Pelobates</taxon>
    </lineage>
</organism>
<name>A0AAD1R492_PELCU</name>
<feature type="compositionally biased region" description="Polar residues" evidence="1">
    <location>
        <begin position="78"/>
        <end position="88"/>
    </location>
</feature>
<reference evidence="2" key="1">
    <citation type="submission" date="2022-03" db="EMBL/GenBank/DDBJ databases">
        <authorList>
            <person name="Alioto T."/>
            <person name="Alioto T."/>
            <person name="Gomez Garrido J."/>
        </authorList>
    </citation>
    <scope>NUCLEOTIDE SEQUENCE</scope>
</reference>
<proteinExistence type="predicted"/>
<gene>
    <name evidence="2" type="ORF">PECUL_23A021865</name>
</gene>
<accession>A0AAD1R492</accession>
<feature type="compositionally biased region" description="Basic and acidic residues" evidence="1">
    <location>
        <begin position="59"/>
        <end position="73"/>
    </location>
</feature>
<dbReference type="Proteomes" id="UP001295444">
    <property type="component" value="Chromosome 01"/>
</dbReference>